<dbReference type="EMBL" id="OW240912">
    <property type="protein sequence ID" value="CAH2218774.1"/>
    <property type="molecule type" value="Genomic_DNA"/>
</dbReference>
<feature type="non-terminal residue" evidence="1">
    <location>
        <position position="188"/>
    </location>
</feature>
<organism evidence="1 2">
    <name type="scientific">Pelobates cultripes</name>
    <name type="common">Western spadefoot toad</name>
    <dbReference type="NCBI Taxonomy" id="61616"/>
    <lineage>
        <taxon>Eukaryota</taxon>
        <taxon>Metazoa</taxon>
        <taxon>Chordata</taxon>
        <taxon>Craniata</taxon>
        <taxon>Vertebrata</taxon>
        <taxon>Euteleostomi</taxon>
        <taxon>Amphibia</taxon>
        <taxon>Batrachia</taxon>
        <taxon>Anura</taxon>
        <taxon>Pelobatoidea</taxon>
        <taxon>Pelobatidae</taxon>
        <taxon>Pelobates</taxon>
    </lineage>
</organism>
<evidence type="ECO:0000313" key="2">
    <source>
        <dbReference type="Proteomes" id="UP001295444"/>
    </source>
</evidence>
<proteinExistence type="predicted"/>
<sequence length="188" mass="21108">IDFSLIGTRFLTELDFSLSYPSEGTRFITDLTRAEDVLPAMIEAFLTLLDRGSQSSCLTYVICATILVFKSFSELFQVSVVPSHRTGDTFNNPPAEGRISDGHAEDELIWKDVGICYCGFTPLNCQSIRTLAHVTILDSTYPKRSRSRRSLGGRHSELNTFPHFHHLPVTENLCICQERSKESNSNKS</sequence>
<feature type="non-terminal residue" evidence="1">
    <location>
        <position position="1"/>
    </location>
</feature>
<dbReference type="AlphaFoldDB" id="A0AAD1VLF0"/>
<protein>
    <submittedName>
        <fullName evidence="1">Uncharacterized protein</fullName>
    </submittedName>
</protein>
<name>A0AAD1VLF0_PELCU</name>
<accession>A0AAD1VLF0</accession>
<keyword evidence="2" id="KW-1185">Reference proteome</keyword>
<evidence type="ECO:0000313" key="1">
    <source>
        <dbReference type="EMBL" id="CAH2218774.1"/>
    </source>
</evidence>
<gene>
    <name evidence="1" type="ORF">PECUL_23A055615</name>
</gene>
<reference evidence="1" key="1">
    <citation type="submission" date="2022-03" db="EMBL/GenBank/DDBJ databases">
        <authorList>
            <person name="Alioto T."/>
            <person name="Alioto T."/>
            <person name="Gomez Garrido J."/>
        </authorList>
    </citation>
    <scope>NUCLEOTIDE SEQUENCE</scope>
</reference>
<dbReference type="Proteomes" id="UP001295444">
    <property type="component" value="Chromosome 01"/>
</dbReference>